<evidence type="ECO:0000256" key="1">
    <source>
        <dbReference type="ARBA" id="ARBA00022603"/>
    </source>
</evidence>
<organism evidence="5 6">
    <name type="scientific">Psychroflexus salis</name>
    <dbReference type="NCBI Taxonomy" id="1526574"/>
    <lineage>
        <taxon>Bacteria</taxon>
        <taxon>Pseudomonadati</taxon>
        <taxon>Bacteroidota</taxon>
        <taxon>Flavobacteriia</taxon>
        <taxon>Flavobacteriales</taxon>
        <taxon>Flavobacteriaceae</taxon>
        <taxon>Psychroflexus</taxon>
    </lineage>
</organism>
<dbReference type="GO" id="GO:0003677">
    <property type="term" value="F:DNA binding"/>
    <property type="evidence" value="ECO:0007669"/>
    <property type="project" value="InterPro"/>
</dbReference>
<accession>A0A916ZS31</accession>
<dbReference type="Gene3D" id="3.40.50.150">
    <property type="entry name" value="Vaccinia Virus protein VP39"/>
    <property type="match status" value="2"/>
</dbReference>
<evidence type="ECO:0000259" key="4">
    <source>
        <dbReference type="Pfam" id="PF01555"/>
    </source>
</evidence>
<proteinExistence type="inferred from homology"/>
<evidence type="ECO:0000256" key="3">
    <source>
        <dbReference type="RuleBase" id="RU362026"/>
    </source>
</evidence>
<evidence type="ECO:0000313" key="5">
    <source>
        <dbReference type="EMBL" id="GGE10315.1"/>
    </source>
</evidence>
<dbReference type="Pfam" id="PF01555">
    <property type="entry name" value="N6_N4_Mtase"/>
    <property type="match status" value="1"/>
</dbReference>
<feature type="domain" description="DNA methylase N-4/N-6" evidence="4">
    <location>
        <begin position="171"/>
        <end position="305"/>
    </location>
</feature>
<dbReference type="SUPFAM" id="SSF53335">
    <property type="entry name" value="S-adenosyl-L-methionine-dependent methyltransferases"/>
    <property type="match status" value="2"/>
</dbReference>
<comment type="caution">
    <text evidence="5">The sequence shown here is derived from an EMBL/GenBank/DDBJ whole genome shotgun (WGS) entry which is preliminary data.</text>
</comment>
<reference evidence="5 6" key="1">
    <citation type="journal article" date="2014" name="Int. J. Syst. Evol. Microbiol.">
        <title>Complete genome sequence of Corynebacterium casei LMG S-19264T (=DSM 44701T), isolated from a smear-ripened cheese.</title>
        <authorList>
            <consortium name="US DOE Joint Genome Institute (JGI-PGF)"/>
            <person name="Walter F."/>
            <person name="Albersmeier A."/>
            <person name="Kalinowski J."/>
            <person name="Ruckert C."/>
        </authorList>
    </citation>
    <scope>NUCLEOTIDE SEQUENCE [LARGE SCALE GENOMIC DNA]</scope>
    <source>
        <strain evidence="5 6">CGMCC 1.12925</strain>
    </source>
</reference>
<gene>
    <name evidence="5" type="ORF">GCM10010831_09770</name>
</gene>
<dbReference type="InterPro" id="IPR002941">
    <property type="entry name" value="DNA_methylase_N4/N6"/>
</dbReference>
<dbReference type="GO" id="GO:0008170">
    <property type="term" value="F:N-methyltransferase activity"/>
    <property type="evidence" value="ECO:0007669"/>
    <property type="project" value="InterPro"/>
</dbReference>
<keyword evidence="6" id="KW-1185">Reference proteome</keyword>
<dbReference type="GO" id="GO:0032259">
    <property type="term" value="P:methylation"/>
    <property type="evidence" value="ECO:0007669"/>
    <property type="project" value="UniProtKB-KW"/>
</dbReference>
<dbReference type="InterPro" id="IPR029063">
    <property type="entry name" value="SAM-dependent_MTases_sf"/>
</dbReference>
<keyword evidence="2" id="KW-0808">Transferase</keyword>
<dbReference type="Proteomes" id="UP000599688">
    <property type="component" value="Unassembled WGS sequence"/>
</dbReference>
<dbReference type="EC" id="2.1.1.-" evidence="3"/>
<name>A0A916ZS31_9FLAO</name>
<sequence length="484" mass="57098">MAGRNRFNNISSKEWLPFQKSWYLETDLEETYRKNIRFFVKFDWEEHQPNIFFYGNSDKESLFKKVAKEEGAEVFTKIESLTGDTELQFALIDVLDEAGKIEDLKKLLQFNIKITALAKQLKNKIIHRRFISVFTKNIFSKNTYLPSAWDLSERVAEIYTLKDEKIACLQSQLNKESKHYFSTKQDYYYALYFRKDENSGLDYGQFKNSNFFKLNTQQSFFAAHKKPISNWHIIKPPRRNKKEVLHPAKFPEEVVELFLPFFTQKQDAVFDPMSGTASTQLAALRNQRNAYGTELSPFFYEISKERLQNFLKPEQQEIFDNIPKDVDFKLLQKDARTITKKDFPEIDYIFTSPPYWDMLNMVGAENQAKRIKKGLQTNYSNDEKDLGNITDYKLFIEELVHVYRNLIQLLKPGGYFTIVVKNIKKKGKNYPFAYDLGHLLQEDLILLPEVFWLQDDINLAPYGYGNTFVSNTFHQYCLHFQKPA</sequence>
<keyword evidence="1" id="KW-0489">Methyltransferase</keyword>
<protein>
    <recommendedName>
        <fullName evidence="3">Methyltransferase</fullName>
        <ecNumber evidence="3">2.1.1.-</ecNumber>
    </recommendedName>
</protein>
<dbReference type="AlphaFoldDB" id="A0A916ZS31"/>
<evidence type="ECO:0000256" key="2">
    <source>
        <dbReference type="ARBA" id="ARBA00022679"/>
    </source>
</evidence>
<dbReference type="PRINTS" id="PR00508">
    <property type="entry name" value="S21N4MTFRASE"/>
</dbReference>
<evidence type="ECO:0000313" key="6">
    <source>
        <dbReference type="Proteomes" id="UP000599688"/>
    </source>
</evidence>
<comment type="similarity">
    <text evidence="3">Belongs to the N(4)/N(6)-methyltransferase family.</text>
</comment>
<dbReference type="EMBL" id="BMGL01000005">
    <property type="protein sequence ID" value="GGE10315.1"/>
    <property type="molecule type" value="Genomic_DNA"/>
</dbReference>
<dbReference type="InterPro" id="IPR001091">
    <property type="entry name" value="RM_Methyltransferase"/>
</dbReference>
<dbReference type="RefSeq" id="WP_188405693.1">
    <property type="nucleotide sequence ID" value="NZ_BMGL01000005.1"/>
</dbReference>